<sequence length="196" mass="21996">MRGGSLERKLAERIREALKRGDPLELVAEVNSFLEEQGLGRVIVVGGFAVELYSGGAYRTGDIDIIVEGCGALLRRALGMVEEWKSRVWVHEALNYAIDIVSCSYSKPKRPVVLEVAGKKIYVEPPEESIVSSLAACVHWSSDLDCEKAAMVMAAQWEVLDWEYLEKRSEEEGLAERLSEVRRVVESVRSELLREE</sequence>
<dbReference type="EMBL" id="DRZM01000084">
    <property type="protein sequence ID" value="HHP04595.1"/>
    <property type="molecule type" value="Genomic_DNA"/>
</dbReference>
<comment type="caution">
    <text evidence="1">The sequence shown here is derived from an EMBL/GenBank/DDBJ whole genome shotgun (WGS) entry which is preliminary data.</text>
</comment>
<evidence type="ECO:0000313" key="2">
    <source>
        <dbReference type="EMBL" id="HHP04595.1"/>
    </source>
</evidence>
<evidence type="ECO:0000313" key="1">
    <source>
        <dbReference type="EMBL" id="HEB48431.1"/>
    </source>
</evidence>
<protein>
    <recommendedName>
        <fullName evidence="3">Nucleotidyltransferase</fullName>
    </recommendedName>
</protein>
<accession>A0A7C1P2M3</accession>
<dbReference type="AlphaFoldDB" id="A0A7C1P2M3"/>
<gene>
    <name evidence="2" type="ORF">ENM88_02425</name>
    <name evidence="1" type="ORF">ENP77_01365</name>
</gene>
<name>A0A7C1P2M3_THEPE</name>
<reference evidence="1" key="1">
    <citation type="journal article" date="2020" name="mSystems">
        <title>Genome- and Community-Level Interaction Insights into Carbon Utilization and Element Cycling Functions of Hydrothermarchaeota in Hydrothermal Sediment.</title>
        <authorList>
            <person name="Zhou Z."/>
            <person name="Liu Y."/>
            <person name="Xu W."/>
            <person name="Pan J."/>
            <person name="Luo Z.H."/>
            <person name="Li M."/>
        </authorList>
    </citation>
    <scope>NUCLEOTIDE SEQUENCE [LARGE SCALE GENOMIC DNA]</scope>
    <source>
        <strain evidence="2">SpSt-1125</strain>
        <strain evidence="1">SpSt-25</strain>
    </source>
</reference>
<dbReference type="EMBL" id="DSKP01000049">
    <property type="protein sequence ID" value="HEB48431.1"/>
    <property type="molecule type" value="Genomic_DNA"/>
</dbReference>
<proteinExistence type="predicted"/>
<evidence type="ECO:0008006" key="3">
    <source>
        <dbReference type="Google" id="ProtNLM"/>
    </source>
</evidence>
<organism evidence="1">
    <name type="scientific">Thermofilum pendens</name>
    <dbReference type="NCBI Taxonomy" id="2269"/>
    <lineage>
        <taxon>Archaea</taxon>
        <taxon>Thermoproteota</taxon>
        <taxon>Thermoprotei</taxon>
        <taxon>Thermofilales</taxon>
        <taxon>Thermofilaceae</taxon>
        <taxon>Thermofilum</taxon>
    </lineage>
</organism>